<comment type="caution">
    <text evidence="2">The sequence shown here is derived from an EMBL/GenBank/DDBJ whole genome shotgun (WGS) entry which is preliminary data.</text>
</comment>
<dbReference type="PROSITE" id="PS51857">
    <property type="entry name" value="CSD_2"/>
    <property type="match status" value="1"/>
</dbReference>
<proteinExistence type="predicted"/>
<feature type="domain" description="CSD" evidence="1">
    <location>
        <begin position="229"/>
        <end position="295"/>
    </location>
</feature>
<dbReference type="Gene3D" id="3.40.50.1000">
    <property type="entry name" value="HAD superfamily/HAD-like"/>
    <property type="match status" value="1"/>
</dbReference>
<dbReference type="InterPro" id="IPR036412">
    <property type="entry name" value="HAD-like_sf"/>
</dbReference>
<name>A0AAD3CXP1_9STRA</name>
<dbReference type="SFLD" id="SFLDG01131">
    <property type="entry name" value="C1.5.2:_MDP_Like"/>
    <property type="match status" value="1"/>
</dbReference>
<organism evidence="2 3">
    <name type="scientific">Chaetoceros tenuissimus</name>
    <dbReference type="NCBI Taxonomy" id="426638"/>
    <lineage>
        <taxon>Eukaryota</taxon>
        <taxon>Sar</taxon>
        <taxon>Stramenopiles</taxon>
        <taxon>Ochrophyta</taxon>
        <taxon>Bacillariophyta</taxon>
        <taxon>Coscinodiscophyceae</taxon>
        <taxon>Chaetocerotophycidae</taxon>
        <taxon>Chaetocerotales</taxon>
        <taxon>Chaetocerotaceae</taxon>
        <taxon>Chaetoceros</taxon>
    </lineage>
</organism>
<dbReference type="SUPFAM" id="SSF88697">
    <property type="entry name" value="PUA domain-like"/>
    <property type="match status" value="1"/>
</dbReference>
<dbReference type="SUPFAM" id="SSF56784">
    <property type="entry name" value="HAD-like"/>
    <property type="match status" value="1"/>
</dbReference>
<dbReference type="PANTHER" id="PTHR17901:SF14">
    <property type="entry name" value="MAGNESIUM-DEPENDENT PHOSPHATASE 1"/>
    <property type="match status" value="1"/>
</dbReference>
<dbReference type="InterPro" id="IPR010036">
    <property type="entry name" value="MDP_1_eu_arc"/>
</dbReference>
<accession>A0AAD3CXP1</accession>
<dbReference type="InterPro" id="IPR012340">
    <property type="entry name" value="NA-bd_OB-fold"/>
</dbReference>
<dbReference type="InterPro" id="IPR011129">
    <property type="entry name" value="CSD"/>
</dbReference>
<dbReference type="SFLD" id="SFLDG01129">
    <property type="entry name" value="C1.5:_HAD__Beta-PGM__Phosphata"/>
    <property type="match status" value="1"/>
</dbReference>
<dbReference type="SFLD" id="SFLDS00003">
    <property type="entry name" value="Haloacid_Dehalogenase"/>
    <property type="match status" value="1"/>
</dbReference>
<evidence type="ECO:0000313" key="3">
    <source>
        <dbReference type="Proteomes" id="UP001054902"/>
    </source>
</evidence>
<gene>
    <name evidence="2" type="ORF">CTEN210_10414</name>
</gene>
<evidence type="ECO:0000259" key="1">
    <source>
        <dbReference type="PROSITE" id="PS51857"/>
    </source>
</evidence>
<dbReference type="PANTHER" id="PTHR17901">
    <property type="entry name" value="MAGNESIUM-DEPENDENT PHOSPHATASE 1 MDP1"/>
    <property type="match status" value="1"/>
</dbReference>
<dbReference type="GO" id="GO:0003676">
    <property type="term" value="F:nucleic acid binding"/>
    <property type="evidence" value="ECO:0007669"/>
    <property type="project" value="InterPro"/>
</dbReference>
<dbReference type="Gene3D" id="2.40.50.140">
    <property type="entry name" value="Nucleic acid-binding proteins"/>
    <property type="match status" value="1"/>
</dbReference>
<dbReference type="InterPro" id="IPR015947">
    <property type="entry name" value="PUA-like_sf"/>
</dbReference>
<dbReference type="Pfam" id="PF12689">
    <property type="entry name" value="Acid_PPase"/>
    <property type="match status" value="1"/>
</dbReference>
<dbReference type="InterPro" id="IPR002059">
    <property type="entry name" value="CSP_DNA-bd"/>
</dbReference>
<sequence length="463" mass="52293">MDSFLSVRGLIQLGLLSSCLFQYSSAFLGMTKKQSVTSLSAVPQLIVFDLDNTLWTPELYQLRKLKRQNVFPEAHVDVKLFPAAWDIIQQCRNDEKYANTKFAVASRTKSGEWAHDLLEQFGLTTFFDYVEIFPGDKKSHFNNLKKSSGLDFHDMLFFDDSRDGRFGNCEPVSNLGVLSVHCPNGIYEEQIFHGALDHYKNWYTSHRSPDTIIEWDGSITTNTIDPNERFTGIVKMVNYQKNFGFIRYGDRKTKDMFFHFSALPSNANVEEGDEVSFRITKDSRKGKLAAEDVELVNSGSNNDDTVNMRVFSMNLPFAALLSNGYKTLETRNGTMFTPYEEGTKMLLHVGQRIYPDGNRHLDVMKSGGLSDAEIEDLKSLPKGFGKGMAVAIVELGKTFETTLEERCDPDFQRSVGAFGADSGMRATEIKRVEYLKKPLRVSGRGGVFKAQVPRDVIPDGWLD</sequence>
<dbReference type="Pfam" id="PF00313">
    <property type="entry name" value="CSD"/>
    <property type="match status" value="1"/>
</dbReference>
<dbReference type="NCBIfam" id="TIGR01681">
    <property type="entry name" value="HAD-SF-IIIC"/>
    <property type="match status" value="1"/>
</dbReference>
<dbReference type="EMBL" id="BLLK01000047">
    <property type="protein sequence ID" value="GFH53938.1"/>
    <property type="molecule type" value="Genomic_DNA"/>
</dbReference>
<keyword evidence="3" id="KW-1185">Reference proteome</keyword>
<evidence type="ECO:0000313" key="2">
    <source>
        <dbReference type="EMBL" id="GFH53938.1"/>
    </source>
</evidence>
<reference evidence="2 3" key="1">
    <citation type="journal article" date="2021" name="Sci. Rep.">
        <title>The genome of the diatom Chaetoceros tenuissimus carries an ancient integrated fragment of an extant virus.</title>
        <authorList>
            <person name="Hongo Y."/>
            <person name="Kimura K."/>
            <person name="Takaki Y."/>
            <person name="Yoshida Y."/>
            <person name="Baba S."/>
            <person name="Kobayashi G."/>
            <person name="Nagasaki K."/>
            <person name="Hano T."/>
            <person name="Tomaru Y."/>
        </authorList>
    </citation>
    <scope>NUCLEOTIDE SEQUENCE [LARGE SCALE GENOMIC DNA]</scope>
    <source>
        <strain evidence="2 3">NIES-3715</strain>
    </source>
</reference>
<dbReference type="SMART" id="SM00357">
    <property type="entry name" value="CSP"/>
    <property type="match status" value="1"/>
</dbReference>
<protein>
    <recommendedName>
        <fullName evidence="1">CSD domain-containing protein</fullName>
    </recommendedName>
</protein>
<dbReference type="SUPFAM" id="SSF50249">
    <property type="entry name" value="Nucleic acid-binding proteins"/>
    <property type="match status" value="1"/>
</dbReference>
<dbReference type="InterPro" id="IPR023214">
    <property type="entry name" value="HAD_sf"/>
</dbReference>
<dbReference type="AlphaFoldDB" id="A0AAD3CXP1"/>
<dbReference type="Proteomes" id="UP001054902">
    <property type="component" value="Unassembled WGS sequence"/>
</dbReference>
<dbReference type="InterPro" id="IPR010033">
    <property type="entry name" value="HAD_SF_ppase_IIIC"/>
</dbReference>
<dbReference type="GO" id="GO:0003993">
    <property type="term" value="F:acid phosphatase activity"/>
    <property type="evidence" value="ECO:0007669"/>
    <property type="project" value="TreeGrafter"/>
</dbReference>